<dbReference type="InterPro" id="IPR009097">
    <property type="entry name" value="Cyclic_Pdiesterase"/>
</dbReference>
<name>A0ABP3G0Z3_9ACTN</name>
<keyword evidence="2" id="KW-1185">Reference proteome</keyword>
<accession>A0ABP3G0Z3</accession>
<dbReference type="Pfam" id="PF13563">
    <property type="entry name" value="2_5_RNA_ligase2"/>
    <property type="match status" value="1"/>
</dbReference>
<dbReference type="InterPro" id="IPR050580">
    <property type="entry name" value="2H_phosphoesterase_YjcG-like"/>
</dbReference>
<evidence type="ECO:0000313" key="2">
    <source>
        <dbReference type="Proteomes" id="UP001501822"/>
    </source>
</evidence>
<dbReference type="SUPFAM" id="SSF55144">
    <property type="entry name" value="LigT-like"/>
    <property type="match status" value="1"/>
</dbReference>
<evidence type="ECO:0000313" key="1">
    <source>
        <dbReference type="EMBL" id="GAA0331230.1"/>
    </source>
</evidence>
<comment type="caution">
    <text evidence="1">The sequence shown here is derived from an EMBL/GenBank/DDBJ whole genome shotgun (WGS) entry which is preliminary data.</text>
</comment>
<protein>
    <submittedName>
        <fullName evidence="1">2'-5' RNA ligase family protein</fullName>
    </submittedName>
</protein>
<dbReference type="RefSeq" id="WP_252805488.1">
    <property type="nucleotide sequence ID" value="NZ_BAAABM010000016.1"/>
</dbReference>
<keyword evidence="1" id="KW-0436">Ligase</keyword>
<dbReference type="PANTHER" id="PTHR40037:SF1">
    <property type="entry name" value="PHOSPHOESTERASE SAOUHSC_00951-RELATED"/>
    <property type="match status" value="1"/>
</dbReference>
<gene>
    <name evidence="1" type="ORF">GCM10010151_21330</name>
</gene>
<dbReference type="GO" id="GO:0016874">
    <property type="term" value="F:ligase activity"/>
    <property type="evidence" value="ECO:0007669"/>
    <property type="project" value="UniProtKB-KW"/>
</dbReference>
<dbReference type="EMBL" id="BAAABM010000016">
    <property type="protein sequence ID" value="GAA0331230.1"/>
    <property type="molecule type" value="Genomic_DNA"/>
</dbReference>
<dbReference type="Gene3D" id="3.90.1140.10">
    <property type="entry name" value="Cyclic phosphodiesterase"/>
    <property type="match status" value="1"/>
</dbReference>
<dbReference type="Proteomes" id="UP001501822">
    <property type="component" value="Unassembled WGS sequence"/>
</dbReference>
<organism evidence="1 2">
    <name type="scientific">Actinoallomurus spadix</name>
    <dbReference type="NCBI Taxonomy" id="79912"/>
    <lineage>
        <taxon>Bacteria</taxon>
        <taxon>Bacillati</taxon>
        <taxon>Actinomycetota</taxon>
        <taxon>Actinomycetes</taxon>
        <taxon>Streptosporangiales</taxon>
        <taxon>Thermomonosporaceae</taxon>
        <taxon>Actinoallomurus</taxon>
    </lineage>
</organism>
<reference evidence="2" key="1">
    <citation type="journal article" date="2019" name="Int. J. Syst. Evol. Microbiol.">
        <title>The Global Catalogue of Microorganisms (GCM) 10K type strain sequencing project: providing services to taxonomists for standard genome sequencing and annotation.</title>
        <authorList>
            <consortium name="The Broad Institute Genomics Platform"/>
            <consortium name="The Broad Institute Genome Sequencing Center for Infectious Disease"/>
            <person name="Wu L."/>
            <person name="Ma J."/>
        </authorList>
    </citation>
    <scope>NUCLEOTIDE SEQUENCE [LARGE SCALE GENOMIC DNA]</scope>
    <source>
        <strain evidence="2">JCM 3146</strain>
    </source>
</reference>
<proteinExistence type="predicted"/>
<dbReference type="PANTHER" id="PTHR40037">
    <property type="entry name" value="PHOSPHOESTERASE YJCG-RELATED"/>
    <property type="match status" value="1"/>
</dbReference>
<sequence>MPDAEERTIGVAVAVPDPYGPELQSRRASFGDPLAAAIPAHITLVPPTRVPVLMLDDIDRHLRGVALDERPFRIHLRGTGTFRPVSPVVFVALAEGIGDCERLEYKVRRGPLAAPRLFPYHPHVTVAHHLPDEVLDQAFKELAAYEAEFPVDGLSLYEHGVDGVWRPRWHFPFGGRAYRS</sequence>